<dbReference type="Gene3D" id="2.10.50.10">
    <property type="entry name" value="Tumor Necrosis Factor Receptor, subunit A, domain 2"/>
    <property type="match status" value="1"/>
</dbReference>
<dbReference type="EMBL" id="JAIWYP010000007">
    <property type="protein sequence ID" value="KAH3791318.1"/>
    <property type="molecule type" value="Genomic_DNA"/>
</dbReference>
<organism evidence="2 3">
    <name type="scientific">Dreissena polymorpha</name>
    <name type="common">Zebra mussel</name>
    <name type="synonym">Mytilus polymorpha</name>
    <dbReference type="NCBI Taxonomy" id="45954"/>
    <lineage>
        <taxon>Eukaryota</taxon>
        <taxon>Metazoa</taxon>
        <taxon>Spiralia</taxon>
        <taxon>Lophotrochozoa</taxon>
        <taxon>Mollusca</taxon>
        <taxon>Bivalvia</taxon>
        <taxon>Autobranchia</taxon>
        <taxon>Heteroconchia</taxon>
        <taxon>Euheterodonta</taxon>
        <taxon>Imparidentia</taxon>
        <taxon>Neoheterodontei</taxon>
        <taxon>Myida</taxon>
        <taxon>Dreissenoidea</taxon>
        <taxon>Dreissenidae</taxon>
        <taxon>Dreissena</taxon>
    </lineage>
</organism>
<dbReference type="GO" id="GO:0005615">
    <property type="term" value="C:extracellular space"/>
    <property type="evidence" value="ECO:0007669"/>
    <property type="project" value="TreeGrafter"/>
</dbReference>
<gene>
    <name evidence="2" type="ORF">DPMN_144801</name>
</gene>
<dbReference type="GO" id="GO:0007165">
    <property type="term" value="P:signal transduction"/>
    <property type="evidence" value="ECO:0007669"/>
    <property type="project" value="TreeGrafter"/>
</dbReference>
<dbReference type="GO" id="GO:0009986">
    <property type="term" value="C:cell surface"/>
    <property type="evidence" value="ECO:0007669"/>
    <property type="project" value="TreeGrafter"/>
</dbReference>
<evidence type="ECO:0000313" key="2">
    <source>
        <dbReference type="EMBL" id="KAH3791318.1"/>
    </source>
</evidence>
<dbReference type="AlphaFoldDB" id="A0A9D4F3U0"/>
<dbReference type="InterPro" id="IPR009030">
    <property type="entry name" value="Growth_fac_rcpt_cys_sf"/>
</dbReference>
<keyword evidence="3" id="KW-1185">Reference proteome</keyword>
<comment type="caution">
    <text evidence="2">The sequence shown here is derived from an EMBL/GenBank/DDBJ whole genome shotgun (WGS) entry which is preliminary data.</text>
</comment>
<dbReference type="Pfam" id="PF07699">
    <property type="entry name" value="Ephrin_rec_like"/>
    <property type="match status" value="2"/>
</dbReference>
<protein>
    <recommendedName>
        <fullName evidence="1">Tyrosine-protein kinase ephrin type A/B receptor-like domain-containing protein</fullName>
    </recommendedName>
</protein>
<reference evidence="2" key="1">
    <citation type="journal article" date="2019" name="bioRxiv">
        <title>The Genome of the Zebra Mussel, Dreissena polymorpha: A Resource for Invasive Species Research.</title>
        <authorList>
            <person name="McCartney M.A."/>
            <person name="Auch B."/>
            <person name="Kono T."/>
            <person name="Mallez S."/>
            <person name="Zhang Y."/>
            <person name="Obille A."/>
            <person name="Becker A."/>
            <person name="Abrahante J.E."/>
            <person name="Garbe J."/>
            <person name="Badalamenti J.P."/>
            <person name="Herman A."/>
            <person name="Mangelson H."/>
            <person name="Liachko I."/>
            <person name="Sullivan S."/>
            <person name="Sone E.D."/>
            <person name="Koren S."/>
            <person name="Silverstein K.A.T."/>
            <person name="Beckman K.B."/>
            <person name="Gohl D.M."/>
        </authorList>
    </citation>
    <scope>NUCLEOTIDE SEQUENCE</scope>
    <source>
        <strain evidence="2">Duluth1</strain>
        <tissue evidence="2">Whole animal</tissue>
    </source>
</reference>
<proteinExistence type="predicted"/>
<feature type="domain" description="Tyrosine-protein kinase ephrin type A/B receptor-like" evidence="1">
    <location>
        <begin position="196"/>
        <end position="243"/>
    </location>
</feature>
<dbReference type="PANTHER" id="PTHR24046:SF5">
    <property type="entry name" value="EGF-LIKE DOMAIN-CONTAINING PROTEIN"/>
    <property type="match status" value="1"/>
</dbReference>
<dbReference type="Proteomes" id="UP000828390">
    <property type="component" value="Unassembled WGS sequence"/>
</dbReference>
<dbReference type="CDD" id="cd00185">
    <property type="entry name" value="TNFRSF"/>
    <property type="match status" value="1"/>
</dbReference>
<dbReference type="InterPro" id="IPR052071">
    <property type="entry name" value="SCUB_EGF-like_domain"/>
</dbReference>
<dbReference type="InterPro" id="IPR011641">
    <property type="entry name" value="Tyr-kin_ephrin_A/B_rcpt-like"/>
</dbReference>
<dbReference type="SMART" id="SM01411">
    <property type="entry name" value="Ephrin_rec_like"/>
    <property type="match status" value="2"/>
</dbReference>
<dbReference type="OrthoDB" id="6136178at2759"/>
<reference evidence="2" key="2">
    <citation type="submission" date="2020-11" db="EMBL/GenBank/DDBJ databases">
        <authorList>
            <person name="McCartney M.A."/>
            <person name="Auch B."/>
            <person name="Kono T."/>
            <person name="Mallez S."/>
            <person name="Becker A."/>
            <person name="Gohl D.M."/>
            <person name="Silverstein K.A.T."/>
            <person name="Koren S."/>
            <person name="Bechman K.B."/>
            <person name="Herman A."/>
            <person name="Abrahante J.E."/>
            <person name="Garbe J."/>
        </authorList>
    </citation>
    <scope>NUCLEOTIDE SEQUENCE</scope>
    <source>
        <strain evidence="2">Duluth1</strain>
        <tissue evidence="2">Whole animal</tissue>
    </source>
</reference>
<dbReference type="SUPFAM" id="SSF49899">
    <property type="entry name" value="Concanavalin A-like lectins/glucanases"/>
    <property type="match status" value="1"/>
</dbReference>
<dbReference type="FunFam" id="2.10.50.10:FF:000018">
    <property type="entry name" value="Sushi, von Willebrand factor type A, EGF and pentraxin domain-containing 1"/>
    <property type="match status" value="1"/>
</dbReference>
<dbReference type="Gene3D" id="2.60.120.200">
    <property type="match status" value="1"/>
</dbReference>
<evidence type="ECO:0000259" key="1">
    <source>
        <dbReference type="Pfam" id="PF07699"/>
    </source>
</evidence>
<sequence>MCQQGYVVQDSGFNPMLTCSDTKGDFSGLNGDGKLPQCTEWDSENSFINYKLEEYYYFDGECWAAKERIKINFIAALQASLGNVCSATNCSVSSVEAYCFNETVHTRERRSERSTMSVSVVLTVATEGKNKISPAEAIMMQERIYQTRAESNVSLDMGGGMTLKLTSIQVSNPSITCPLGSYADRFTLSCVICSKGTYHDVGDNECRSCPRGQYQPISGQIECLECPAGTSTPEVASIDANQCVETCQPGYVSETGTIPCSPCDMGSYSAGYGQTQCSSCTGSKTTRANIAATSTDECYDFDLEFSSDKYSYGNASVVFTPTSNITSLYLSLWMKCSNCDRIMVITDANEKPVLSLGTSKGFINVTLCGFNLSFPVYGILDNPRWHHISLQVKDNNIIIFVDGGTEIKSSQACAYETVLTSGDYKLLIGGDTYVGSVTSLNLWDVSFNDSEILTLPRCVNDQRGNMIAWRQFQKLRPNAMILTTVQALLARMKAHA</sequence>
<evidence type="ECO:0000313" key="3">
    <source>
        <dbReference type="Proteomes" id="UP000828390"/>
    </source>
</evidence>
<dbReference type="InterPro" id="IPR013320">
    <property type="entry name" value="ConA-like_dom_sf"/>
</dbReference>
<accession>A0A9D4F3U0</accession>
<feature type="domain" description="Tyrosine-protein kinase ephrin type A/B receptor-like" evidence="1">
    <location>
        <begin position="250"/>
        <end position="298"/>
    </location>
</feature>
<dbReference type="SUPFAM" id="SSF57184">
    <property type="entry name" value="Growth factor receptor domain"/>
    <property type="match status" value="1"/>
</dbReference>
<name>A0A9D4F3U0_DREPO</name>
<dbReference type="PANTHER" id="PTHR24046">
    <property type="entry name" value="SIGNAL PEPTIDE, CUB AND EGF-LIKE DOMAIN-CONTAINING"/>
    <property type="match status" value="1"/>
</dbReference>